<evidence type="ECO:0000313" key="2">
    <source>
        <dbReference type="Proteomes" id="UP001597544"/>
    </source>
</evidence>
<dbReference type="InterPro" id="IPR036271">
    <property type="entry name" value="Tet_transcr_reg_TetR-rel_C_sf"/>
</dbReference>
<keyword evidence="2" id="KW-1185">Reference proteome</keyword>
<protein>
    <submittedName>
        <fullName evidence="1">TetR/AcrR family transcriptional regulator</fullName>
    </submittedName>
</protein>
<dbReference type="Proteomes" id="UP001597544">
    <property type="component" value="Unassembled WGS sequence"/>
</dbReference>
<gene>
    <name evidence="1" type="ORF">ACFSRY_09285</name>
</gene>
<dbReference type="SUPFAM" id="SSF46689">
    <property type="entry name" value="Homeodomain-like"/>
    <property type="match status" value="1"/>
</dbReference>
<reference evidence="2" key="1">
    <citation type="journal article" date="2019" name="Int. J. Syst. Evol. Microbiol.">
        <title>The Global Catalogue of Microorganisms (GCM) 10K type strain sequencing project: providing services to taxonomists for standard genome sequencing and annotation.</title>
        <authorList>
            <consortium name="The Broad Institute Genomics Platform"/>
            <consortium name="The Broad Institute Genome Sequencing Center for Infectious Disease"/>
            <person name="Wu L."/>
            <person name="Ma J."/>
        </authorList>
    </citation>
    <scope>NUCLEOTIDE SEQUENCE [LARGE SCALE GENOMIC DNA]</scope>
    <source>
        <strain evidence="2">KCTC 42498</strain>
    </source>
</reference>
<name>A0ABW5IKA0_9BACT</name>
<comment type="caution">
    <text evidence="1">The sequence shown here is derived from an EMBL/GenBank/DDBJ whole genome shotgun (WGS) entry which is preliminary data.</text>
</comment>
<dbReference type="EMBL" id="JBHULU010000012">
    <property type="protein sequence ID" value="MFD2514057.1"/>
    <property type="molecule type" value="Genomic_DNA"/>
</dbReference>
<organism evidence="1 2">
    <name type="scientific">Pontibacter locisalis</name>
    <dbReference type="NCBI Taxonomy" id="1719035"/>
    <lineage>
        <taxon>Bacteria</taxon>
        <taxon>Pseudomonadati</taxon>
        <taxon>Bacteroidota</taxon>
        <taxon>Cytophagia</taxon>
        <taxon>Cytophagales</taxon>
        <taxon>Hymenobacteraceae</taxon>
        <taxon>Pontibacter</taxon>
    </lineage>
</organism>
<dbReference type="SUPFAM" id="SSF48498">
    <property type="entry name" value="Tetracyclin repressor-like, C-terminal domain"/>
    <property type="match status" value="1"/>
</dbReference>
<dbReference type="InterPro" id="IPR009057">
    <property type="entry name" value="Homeodomain-like_sf"/>
</dbReference>
<sequence length="204" mass="24162">MTFLETILEETLQIFKKEGIEANSEEQLIQKLDIRESTYNEMFKSKTDLVKATVLFDLETQEREHVRILANAKNPIEEIMLMLQDGLDNLKTINPLYYVDLQREYPDIWKICLDHLNSYSYHQISDIINRGIIQSLFRKDVNLQLVTKIILEQLTMILNPVVFPPDRYNIREVFRSVFLYYIRGICTEEGGKMAEEFFSRINNK</sequence>
<proteinExistence type="predicted"/>
<dbReference type="RefSeq" id="WP_377505851.1">
    <property type="nucleotide sequence ID" value="NZ_JBHULU010000012.1"/>
</dbReference>
<dbReference type="Gene3D" id="1.10.357.10">
    <property type="entry name" value="Tetracycline Repressor, domain 2"/>
    <property type="match status" value="1"/>
</dbReference>
<evidence type="ECO:0000313" key="1">
    <source>
        <dbReference type="EMBL" id="MFD2514057.1"/>
    </source>
</evidence>
<accession>A0ABW5IKA0</accession>